<protein>
    <submittedName>
        <fullName evidence="1">DUF4003 domain-containing protein</fullName>
    </submittedName>
</protein>
<dbReference type="Proteomes" id="UP001501510">
    <property type="component" value="Unassembled WGS sequence"/>
</dbReference>
<dbReference type="EMBL" id="BAAACG010000001">
    <property type="protein sequence ID" value="GAA0732882.1"/>
    <property type="molecule type" value="Genomic_DNA"/>
</dbReference>
<evidence type="ECO:0000313" key="1">
    <source>
        <dbReference type="EMBL" id="GAA0732882.1"/>
    </source>
</evidence>
<sequence>MDLLLKQKVDLMVENYYEIRDSFAFEYSIVKHFIAMNLASKNKSVNIDEIKEIKSYIKKEVGLFSNFRGTNLLTLSSLLYLEYDYKTYFKNMQNVYKKMNDVGFRKTQYLPLAAYSLVKYCSMYMWDEKISRMKSFYCKMKKNHFWLTSSDDYVLAAVLATSDLDIEKSTEEMEKCYKFLNKKGFSKSDGLQTLSQILTFGEEDSEIKCNKALSLFTKLKNEKCKLRYDGLGSLGVLTLISLDENKIVEEIKEVYNYIKSKKGYGMFSIQKSYVSMLAASLVADFYVEKAKDGLMDITLANSINAIVIAQQQAALVAVCAASAAASSSSS</sequence>
<evidence type="ECO:0000313" key="2">
    <source>
        <dbReference type="Proteomes" id="UP001501510"/>
    </source>
</evidence>
<dbReference type="Pfam" id="PF13170">
    <property type="entry name" value="DUF4003"/>
    <property type="match status" value="1"/>
</dbReference>
<gene>
    <name evidence="1" type="ORF">GCM10008906_03080</name>
</gene>
<organism evidence="1 2">
    <name type="scientific">Clostridium oceanicum</name>
    <dbReference type="NCBI Taxonomy" id="1543"/>
    <lineage>
        <taxon>Bacteria</taxon>
        <taxon>Bacillati</taxon>
        <taxon>Bacillota</taxon>
        <taxon>Clostridia</taxon>
        <taxon>Eubacteriales</taxon>
        <taxon>Clostridiaceae</taxon>
        <taxon>Clostridium</taxon>
    </lineage>
</organism>
<keyword evidence="2" id="KW-1185">Reference proteome</keyword>
<name>A0ABP3UFP6_9CLOT</name>
<accession>A0ABP3UFP6</accession>
<reference evidence="2" key="1">
    <citation type="journal article" date="2019" name="Int. J. Syst. Evol. Microbiol.">
        <title>The Global Catalogue of Microorganisms (GCM) 10K type strain sequencing project: providing services to taxonomists for standard genome sequencing and annotation.</title>
        <authorList>
            <consortium name="The Broad Institute Genomics Platform"/>
            <consortium name="The Broad Institute Genome Sequencing Center for Infectious Disease"/>
            <person name="Wu L."/>
            <person name="Ma J."/>
        </authorList>
    </citation>
    <scope>NUCLEOTIDE SEQUENCE [LARGE SCALE GENOMIC DNA]</scope>
    <source>
        <strain evidence="2">JCM 1407</strain>
    </source>
</reference>
<dbReference type="InterPro" id="IPR025062">
    <property type="entry name" value="DUF4003"/>
</dbReference>
<comment type="caution">
    <text evidence="1">The sequence shown here is derived from an EMBL/GenBank/DDBJ whole genome shotgun (WGS) entry which is preliminary data.</text>
</comment>
<proteinExistence type="predicted"/>
<dbReference type="RefSeq" id="WP_343758136.1">
    <property type="nucleotide sequence ID" value="NZ_BAAACG010000001.1"/>
</dbReference>